<feature type="signal peptide" evidence="2">
    <location>
        <begin position="1"/>
        <end position="20"/>
    </location>
</feature>
<gene>
    <name evidence="3" type="ORF">BcabD6B2_36070</name>
</gene>
<dbReference type="Proteomes" id="UP001497744">
    <property type="component" value="Unassembled WGS sequence"/>
</dbReference>
<feature type="region of interest" description="Disordered" evidence="1">
    <location>
        <begin position="212"/>
        <end position="242"/>
    </location>
</feature>
<keyword evidence="3" id="KW-0477">Merozoite</keyword>
<dbReference type="GeneID" id="94195653"/>
<comment type="caution">
    <text evidence="3">The sequence shown here is derived from an EMBL/GenBank/DDBJ whole genome shotgun (WGS) entry which is preliminary data.</text>
</comment>
<evidence type="ECO:0000313" key="3">
    <source>
        <dbReference type="EMBL" id="GIX64172.1"/>
    </source>
</evidence>
<protein>
    <submittedName>
        <fullName evidence="3">Merozoite surface antigen-2c</fullName>
    </submittedName>
</protein>
<proteinExistence type="predicted"/>
<organism evidence="3 4">
    <name type="scientific">Babesia caballi</name>
    <dbReference type="NCBI Taxonomy" id="5871"/>
    <lineage>
        <taxon>Eukaryota</taxon>
        <taxon>Sar</taxon>
        <taxon>Alveolata</taxon>
        <taxon>Apicomplexa</taxon>
        <taxon>Aconoidasida</taxon>
        <taxon>Piroplasmida</taxon>
        <taxon>Babesiidae</taxon>
        <taxon>Babesia</taxon>
    </lineage>
</organism>
<reference evidence="3 4" key="1">
    <citation type="submission" date="2021-06" db="EMBL/GenBank/DDBJ databases">
        <title>Genome sequence of Babesia caballi.</title>
        <authorList>
            <person name="Yamagishi J."/>
            <person name="Kidaka T."/>
            <person name="Ochi A."/>
        </authorList>
    </citation>
    <scope>NUCLEOTIDE SEQUENCE [LARGE SCALE GENOMIC DNA]</scope>
    <source>
        <strain evidence="3">USDA-D6B2</strain>
    </source>
</reference>
<feature type="chain" id="PRO_5043999881" evidence="2">
    <location>
        <begin position="21"/>
        <end position="281"/>
    </location>
</feature>
<evidence type="ECO:0000256" key="2">
    <source>
        <dbReference type="SAM" id="SignalP"/>
    </source>
</evidence>
<feature type="compositionally biased region" description="Polar residues" evidence="1">
    <location>
        <begin position="212"/>
        <end position="222"/>
    </location>
</feature>
<dbReference type="RefSeq" id="XP_067716241.1">
    <property type="nucleotide sequence ID" value="XM_067860140.1"/>
</dbReference>
<evidence type="ECO:0000256" key="1">
    <source>
        <dbReference type="SAM" id="MobiDB-lite"/>
    </source>
</evidence>
<dbReference type="EMBL" id="BPLF01000003">
    <property type="protein sequence ID" value="GIX64172.1"/>
    <property type="molecule type" value="Genomic_DNA"/>
</dbReference>
<sequence length="281" mass="31065">MIVTTFVFFALCTVLSGSVSRDIPGTSVSRTLKEELALFYGVLEGPGQPTAMMRVVEANFVSVGLESVAKHVVDQLLFAKFLLDFNMDVIFGDLDLHTGLGNLYKSNEERFDLLRELTVSLFEKFKKLRTLTTSYQEPIVDLKQKLVDLNITDDVKDLVDDLNILDVVYIVNATLGKNSQLEKLSEHFSQFAIKQKEANKAFVEPVFRTNHNGGAQSPTAGTSDGLAAEQPPKGQLDPQAHHTTNTVTCSNCHDPSKRNSAAFNSMVTAVLCMFVFSAFQF</sequence>
<keyword evidence="4" id="KW-1185">Reference proteome</keyword>
<keyword evidence="2" id="KW-0732">Signal</keyword>
<accession>A0AAV4LWJ1</accession>
<name>A0AAV4LWJ1_BABCB</name>
<evidence type="ECO:0000313" key="4">
    <source>
        <dbReference type="Proteomes" id="UP001497744"/>
    </source>
</evidence>
<dbReference type="AlphaFoldDB" id="A0AAV4LWJ1"/>